<dbReference type="HOGENOM" id="CLU_008764_1_0_1"/>
<dbReference type="GO" id="GO:0005829">
    <property type="term" value="C:cytosol"/>
    <property type="evidence" value="ECO:0000318"/>
    <property type="project" value="GO_Central"/>
</dbReference>
<dbReference type="InterPro" id="IPR051970">
    <property type="entry name" value="TEL2_Regulation"/>
</dbReference>
<dbReference type="InParanoid" id="W5M613"/>
<evidence type="ECO:0000259" key="10">
    <source>
        <dbReference type="Pfam" id="PF10193"/>
    </source>
</evidence>
<reference evidence="12" key="2">
    <citation type="submission" date="2025-08" db="UniProtKB">
        <authorList>
            <consortium name="Ensembl"/>
        </authorList>
    </citation>
    <scope>IDENTIFICATION</scope>
</reference>
<dbReference type="GO" id="GO:0042162">
    <property type="term" value="F:telomeric DNA binding"/>
    <property type="evidence" value="ECO:0000318"/>
    <property type="project" value="GO_Central"/>
</dbReference>
<dbReference type="PANTHER" id="PTHR15830:SF10">
    <property type="entry name" value="TELOMERE LENGTH REGULATION PROTEIN TEL2 HOMOLOG"/>
    <property type="match status" value="1"/>
</dbReference>
<dbReference type="Ensembl" id="ENSLOCT00000003828.1">
    <property type="protein sequence ID" value="ENSLOCP00000003821.1"/>
    <property type="gene ID" value="ENSLOCG00000003226.1"/>
</dbReference>
<dbReference type="GO" id="GO:0051879">
    <property type="term" value="F:Hsp90 protein binding"/>
    <property type="evidence" value="ECO:0000318"/>
    <property type="project" value="GO_Central"/>
</dbReference>
<evidence type="ECO:0000256" key="7">
    <source>
        <dbReference type="ARBA" id="ARBA00023136"/>
    </source>
</evidence>
<dbReference type="FunFam" id="1.25.40.720:FF:000003">
    <property type="entry name" value="Telomere length regulation protein TEL2 homolog"/>
    <property type="match status" value="1"/>
</dbReference>
<dbReference type="InterPro" id="IPR038528">
    <property type="entry name" value="TEL2_C_sf"/>
</dbReference>
<feature type="region of interest" description="Disordered" evidence="9">
    <location>
        <begin position="448"/>
        <end position="527"/>
    </location>
</feature>
<dbReference type="Pfam" id="PF25320">
    <property type="entry name" value="TELO2_ARM"/>
    <property type="match status" value="1"/>
</dbReference>
<dbReference type="FunCoup" id="W5M613">
    <property type="interactions" value="1152"/>
</dbReference>
<dbReference type="GeneTree" id="ENSGT00390000006698"/>
<dbReference type="Proteomes" id="UP000018468">
    <property type="component" value="Linkage group LG13"/>
</dbReference>
<comment type="subcellular location">
    <subcellularLocation>
        <location evidence="3">Cytoplasm</location>
    </subcellularLocation>
    <subcellularLocation>
        <location evidence="2">Membrane</location>
    </subcellularLocation>
    <subcellularLocation>
        <location evidence="1">Nucleus</location>
    </subcellularLocation>
</comment>
<keyword evidence="13" id="KW-1185">Reference proteome</keyword>
<evidence type="ECO:0000256" key="1">
    <source>
        <dbReference type="ARBA" id="ARBA00004123"/>
    </source>
</evidence>
<dbReference type="STRING" id="7918.ENSLOCP00000003821"/>
<evidence type="ECO:0000256" key="5">
    <source>
        <dbReference type="ARBA" id="ARBA00018231"/>
    </source>
</evidence>
<comment type="similarity">
    <text evidence="4">Belongs to the TEL2 family.</text>
</comment>
<organism evidence="12 13">
    <name type="scientific">Lepisosteus oculatus</name>
    <name type="common">Spotted gar</name>
    <dbReference type="NCBI Taxonomy" id="7918"/>
    <lineage>
        <taxon>Eukaryota</taxon>
        <taxon>Metazoa</taxon>
        <taxon>Chordata</taxon>
        <taxon>Craniata</taxon>
        <taxon>Vertebrata</taxon>
        <taxon>Euteleostomi</taxon>
        <taxon>Actinopterygii</taxon>
        <taxon>Neopterygii</taxon>
        <taxon>Holostei</taxon>
        <taxon>Semionotiformes</taxon>
        <taxon>Lepisosteidae</taxon>
        <taxon>Lepisosteus</taxon>
    </lineage>
</organism>
<dbReference type="InterPro" id="IPR019337">
    <property type="entry name" value="Telomere_length_regulation_dom"/>
</dbReference>
<reference evidence="12" key="3">
    <citation type="submission" date="2025-09" db="UniProtKB">
        <authorList>
            <consortium name="Ensembl"/>
        </authorList>
    </citation>
    <scope>IDENTIFICATION</scope>
</reference>
<dbReference type="Gene3D" id="1.25.40.720">
    <property type="entry name" value="Telomere length regulation protein 2, C-terminal domain"/>
    <property type="match status" value="2"/>
</dbReference>
<dbReference type="GO" id="GO:0016020">
    <property type="term" value="C:membrane"/>
    <property type="evidence" value="ECO:0007669"/>
    <property type="project" value="UniProtKB-SubCell"/>
</dbReference>
<evidence type="ECO:0000256" key="3">
    <source>
        <dbReference type="ARBA" id="ARBA00004496"/>
    </source>
</evidence>
<keyword evidence="7" id="KW-0472">Membrane</keyword>
<evidence type="ECO:0000256" key="4">
    <source>
        <dbReference type="ARBA" id="ARBA00006133"/>
    </source>
</evidence>
<accession>W5M613</accession>
<sequence length="842" mass="92725">MEPHGPDLEVRPAVRRCVAALSSSGDLNEVTQSLRTLGGFLGEGGDGDQPPPGQRGEFARAHYTRVLQCLVGHAGASWLELLPPAQRAELWDGLFLRGPPDQALLVLLDSLSSSSPSAGLDRVLDVLKQFLRAGRLNALLWSRCHGVPPPESPQLREALLGRLVSLPDIAANRLQHQNCADFLPASYYPLLAREVGTVLEQICVALRGGQDCSLTFVAQLLGKACMQGHSELMFAELVPRLSALTQSDMVWQRVCWRLVESVPERWVEGVVTGLVQAVDRPGALSRILGNVVVKNKKAQFVITHKLLLLQYKYKTPVLRSIVGYLAQDRERRPLLIQALRALLEAWCSGSAVRHTPLEQQLYLSRALLLCAAQLTEAELRDLRAEILQRMMDGMQCHLDSSVSRVRRLGMVVGECLSARLDPEGTQLKFQYDHDAETQELVSLMSPLPASESLSEDTPAADRTELPLNSSESPDRGQKSTTQPDSHQISMGTEQTTDKGDDSELDSDDELTPYDMSQDQKLSEVPPPRYLRDCLEALTTSGDPGKVEASLQAAEGLIRRNAAAAREVSVQLTKVLLHLEDSYNTAGFLGLRQGAMVALAVTDPIPVAEFLTTEFFALNYSLCHRMDILEDRGDPRSPSSGLESTDRSPVNPQCVLLPKGSRGTGGHWETCWVSSECLCFPLDWQGARRPAGSAPPSRFAPVAGHFFFPLLRNYDRPQVTFDLLGSDHLLLGRLVHTLGLLMHLAANAPVATQMGRALLDFVWAVRYHVDQVVRRGVLFAVCAVFLSMPSQHLLAELSEHLLETRAWLTDVAEGDPDDECRSLAMQSLLLLERSLKKELEPEP</sequence>
<dbReference type="OMA" id="FYPQNYF"/>
<dbReference type="GO" id="GO:0051083">
    <property type="term" value="P:'de novo' cotranslational protein folding"/>
    <property type="evidence" value="ECO:0000318"/>
    <property type="project" value="GO_Central"/>
</dbReference>
<dbReference type="eggNOG" id="KOG4346">
    <property type="taxonomic scope" value="Eukaryota"/>
</dbReference>
<name>W5M613_LEPOC</name>
<dbReference type="EMBL" id="AHAT01030017">
    <property type="status" value="NOT_ANNOTATED_CDS"/>
    <property type="molecule type" value="Genomic_DNA"/>
</dbReference>
<dbReference type="FunFam" id="1.25.40.720:FF:000001">
    <property type="entry name" value="Telomere length regulation protein TEL2"/>
    <property type="match status" value="1"/>
</dbReference>
<evidence type="ECO:0000256" key="9">
    <source>
        <dbReference type="SAM" id="MobiDB-lite"/>
    </source>
</evidence>
<evidence type="ECO:0000313" key="13">
    <source>
        <dbReference type="Proteomes" id="UP000018468"/>
    </source>
</evidence>
<dbReference type="EMBL" id="AHAT01030018">
    <property type="status" value="NOT_ANNOTATED_CDS"/>
    <property type="molecule type" value="Genomic_DNA"/>
</dbReference>
<evidence type="ECO:0000256" key="2">
    <source>
        <dbReference type="ARBA" id="ARBA00004370"/>
    </source>
</evidence>
<evidence type="ECO:0000256" key="6">
    <source>
        <dbReference type="ARBA" id="ARBA00022490"/>
    </source>
</evidence>
<dbReference type="Bgee" id="ENSLOCG00000003226">
    <property type="expression patterns" value="Expressed in muscle tissue and 13 other cell types or tissues"/>
</dbReference>
<feature type="domain" description="TELO2 ARM repeat" evidence="11">
    <location>
        <begin position="330"/>
        <end position="423"/>
    </location>
</feature>
<evidence type="ECO:0000313" key="12">
    <source>
        <dbReference type="Ensembl" id="ENSLOCP00000003821.1"/>
    </source>
</evidence>
<dbReference type="InterPro" id="IPR057348">
    <property type="entry name" value="TELO2_ARM"/>
</dbReference>
<keyword evidence="8" id="KW-0539">Nucleus</keyword>
<reference evidence="13" key="1">
    <citation type="submission" date="2011-12" db="EMBL/GenBank/DDBJ databases">
        <title>The Draft Genome of Lepisosteus oculatus.</title>
        <authorList>
            <consortium name="The Broad Institute Genome Assembly &amp; Analysis Group"/>
            <consortium name="Computational R&amp;D Group"/>
            <consortium name="and Sequencing Platform"/>
            <person name="Di Palma F."/>
            <person name="Alfoldi J."/>
            <person name="Johnson J."/>
            <person name="Berlin A."/>
            <person name="Gnerre S."/>
            <person name="Jaffe D."/>
            <person name="MacCallum I."/>
            <person name="Young S."/>
            <person name="Walker B.J."/>
            <person name="Lander E.S."/>
            <person name="Lindblad-Toh K."/>
        </authorList>
    </citation>
    <scope>NUCLEOTIDE SEQUENCE [LARGE SCALE GENOMIC DNA]</scope>
</reference>
<dbReference type="PANTHER" id="PTHR15830">
    <property type="entry name" value="TELOMERE LENGTH REGULATION PROTEIN TEL2 FAMILY MEMBER"/>
    <property type="match status" value="1"/>
</dbReference>
<proteinExistence type="inferred from homology"/>
<feature type="compositionally biased region" description="Acidic residues" evidence="9">
    <location>
        <begin position="502"/>
        <end position="511"/>
    </location>
</feature>
<dbReference type="GO" id="GO:0005634">
    <property type="term" value="C:nucleus"/>
    <property type="evidence" value="ECO:0007669"/>
    <property type="project" value="UniProtKB-SubCell"/>
</dbReference>
<keyword evidence="6" id="KW-0963">Cytoplasm</keyword>
<dbReference type="AlphaFoldDB" id="W5M613"/>
<protein>
    <recommendedName>
        <fullName evidence="5">Telomere length regulation protein TEL2 homolog</fullName>
    </recommendedName>
</protein>
<feature type="domain" description="Telomere length regulation protein conserved" evidence="10">
    <location>
        <begin position="527"/>
        <end position="629"/>
    </location>
</feature>
<evidence type="ECO:0000259" key="11">
    <source>
        <dbReference type="Pfam" id="PF25320"/>
    </source>
</evidence>
<feature type="compositionally biased region" description="Polar residues" evidence="9">
    <location>
        <begin position="478"/>
        <end position="494"/>
    </location>
</feature>
<dbReference type="Pfam" id="PF10193">
    <property type="entry name" value="Telomere_reg-2"/>
    <property type="match status" value="1"/>
</dbReference>
<evidence type="ECO:0000256" key="8">
    <source>
        <dbReference type="ARBA" id="ARBA00023242"/>
    </source>
</evidence>